<dbReference type="InterPro" id="IPR000182">
    <property type="entry name" value="GNAT_dom"/>
</dbReference>
<dbReference type="GO" id="GO:0016747">
    <property type="term" value="F:acyltransferase activity, transferring groups other than amino-acyl groups"/>
    <property type="evidence" value="ECO:0007669"/>
    <property type="project" value="InterPro"/>
</dbReference>
<reference evidence="4 5" key="1">
    <citation type="submission" date="2020-02" db="EMBL/GenBank/DDBJ databases">
        <title>A complete genome of a marine bacterium Vibrio sp. ZWAL4003 isolated from the mangrove sediment with the ability to degrade polysaccharides.</title>
        <authorList>
            <person name="Wu J."/>
            <person name="Qu W."/>
            <person name="Zeng R."/>
        </authorList>
    </citation>
    <scope>NUCLEOTIDE SEQUENCE [LARGE SCALE GENOMIC DNA]</scope>
    <source>
        <strain evidence="4 5">ZWAL4003</strain>
    </source>
</reference>
<organism evidence="4 5">
    <name type="scientific">Vibrio ziniensis</name>
    <dbReference type="NCBI Taxonomy" id="2711221"/>
    <lineage>
        <taxon>Bacteria</taxon>
        <taxon>Pseudomonadati</taxon>
        <taxon>Pseudomonadota</taxon>
        <taxon>Gammaproteobacteria</taxon>
        <taxon>Vibrionales</taxon>
        <taxon>Vibrionaceae</taxon>
        <taxon>Vibrio</taxon>
    </lineage>
</organism>
<dbReference type="InterPro" id="IPR050832">
    <property type="entry name" value="Bact_Acetyltransf"/>
</dbReference>
<keyword evidence="1 4" id="KW-0808">Transferase</keyword>
<evidence type="ECO:0000256" key="2">
    <source>
        <dbReference type="ARBA" id="ARBA00023315"/>
    </source>
</evidence>
<proteinExistence type="predicted"/>
<name>A0A6G7CQU2_9VIBR</name>
<evidence type="ECO:0000256" key="1">
    <source>
        <dbReference type="ARBA" id="ARBA00022679"/>
    </source>
</evidence>
<dbReference type="KEGG" id="vzi:G5S32_15560"/>
<dbReference type="CDD" id="cd04301">
    <property type="entry name" value="NAT_SF"/>
    <property type="match status" value="1"/>
</dbReference>
<protein>
    <submittedName>
        <fullName evidence="4">GNAT family N-acetyltransferase</fullName>
    </submittedName>
</protein>
<dbReference type="PROSITE" id="PS51186">
    <property type="entry name" value="GNAT"/>
    <property type="match status" value="1"/>
</dbReference>
<dbReference type="AlphaFoldDB" id="A0A6G7CQU2"/>
<dbReference type="Gene3D" id="3.40.630.30">
    <property type="match status" value="1"/>
</dbReference>
<dbReference type="Proteomes" id="UP000503003">
    <property type="component" value="Chromosome 2"/>
</dbReference>
<gene>
    <name evidence="4" type="ORF">G5S32_15560</name>
</gene>
<dbReference type="InterPro" id="IPR016181">
    <property type="entry name" value="Acyl_CoA_acyltransferase"/>
</dbReference>
<dbReference type="RefSeq" id="WP_165314169.1">
    <property type="nucleotide sequence ID" value="NZ_CP049332.1"/>
</dbReference>
<dbReference type="SUPFAM" id="SSF55729">
    <property type="entry name" value="Acyl-CoA N-acyltransferases (Nat)"/>
    <property type="match status" value="1"/>
</dbReference>
<keyword evidence="2" id="KW-0012">Acyltransferase</keyword>
<dbReference type="Pfam" id="PF00583">
    <property type="entry name" value="Acetyltransf_1"/>
    <property type="match status" value="1"/>
</dbReference>
<accession>A0A6G7CQU2</accession>
<evidence type="ECO:0000259" key="3">
    <source>
        <dbReference type="PROSITE" id="PS51186"/>
    </source>
</evidence>
<evidence type="ECO:0000313" key="4">
    <source>
        <dbReference type="EMBL" id="QIH44517.1"/>
    </source>
</evidence>
<keyword evidence="5" id="KW-1185">Reference proteome</keyword>
<evidence type="ECO:0000313" key="5">
    <source>
        <dbReference type="Proteomes" id="UP000503003"/>
    </source>
</evidence>
<sequence length="144" mass="16210">MITIREMDISDYQAVITLWGQTDNLSLRDADSEQNIAAYLQRNPGLSYVVLADEIVIGAVLVGTDGRRGYLQHLAVDERYRGQKIGHSLVDMSVRALAEIGISKTHLFVLNENHSAKGFYDKLGWYPRNEVTMYSFNSSDNLNV</sequence>
<dbReference type="PANTHER" id="PTHR43877">
    <property type="entry name" value="AMINOALKYLPHOSPHONATE N-ACETYLTRANSFERASE-RELATED-RELATED"/>
    <property type="match status" value="1"/>
</dbReference>
<dbReference type="PANTHER" id="PTHR43877:SF2">
    <property type="entry name" value="AMINOALKYLPHOSPHONATE N-ACETYLTRANSFERASE-RELATED"/>
    <property type="match status" value="1"/>
</dbReference>
<feature type="domain" description="N-acetyltransferase" evidence="3">
    <location>
        <begin position="2"/>
        <end position="144"/>
    </location>
</feature>
<dbReference type="EMBL" id="CP049332">
    <property type="protein sequence ID" value="QIH44517.1"/>
    <property type="molecule type" value="Genomic_DNA"/>
</dbReference>